<dbReference type="Pfam" id="PF13041">
    <property type="entry name" value="PPR_2"/>
    <property type="match status" value="1"/>
</dbReference>
<dbReference type="Pfam" id="PF01535">
    <property type="entry name" value="PPR"/>
    <property type="match status" value="8"/>
</dbReference>
<name>A0AAX6EMU4_IRIPA</name>
<keyword evidence="1" id="KW-0677">Repeat</keyword>
<dbReference type="InterPro" id="IPR002885">
    <property type="entry name" value="PPR_rpt"/>
</dbReference>
<dbReference type="PANTHER" id="PTHR47926">
    <property type="entry name" value="PENTATRICOPEPTIDE REPEAT-CONTAINING PROTEIN"/>
    <property type="match status" value="1"/>
</dbReference>
<dbReference type="Proteomes" id="UP001140949">
    <property type="component" value="Unassembled WGS sequence"/>
</dbReference>
<evidence type="ECO:0000256" key="2">
    <source>
        <dbReference type="PROSITE-ProRule" id="PRU00708"/>
    </source>
</evidence>
<comment type="caution">
    <text evidence="3">The sequence shown here is derived from an EMBL/GenBank/DDBJ whole genome shotgun (WGS) entry which is preliminary data.</text>
</comment>
<sequence length="629" mass="68654">MYRSALITATSRLTSLSRSGHLSLARELFEEMPDRDAVAWNAMLTAYSRSAQPHLSLSLFSRMLSSSPPRPDPFSLTAALSASSDLRTISFGRSLHSLSLRLGLLPSSLPVANSLINMYSKCSRRSDAELVFDSMARRNVVSWCSLLDCYVNCGSFAEAEHFFVGMPVRNTVAWNVMIAGRARRDEFGSSVGLFKRMIESGHGGDFSTFSSLVNACARLDDPRFGHAVHAAAFRRGWVGSVEVDNSLISFYSRFGSRDDAVKVFESMGSRSQVSWNAMIDAHMKADDVEAAVSSFRSTRMADVVSWTSMIGGFARNGHGEEALVAFVDMMKSLLRPDDFTLGAVLYACATLAVLANGRMIHGYVVRCGFGSVVYVGNGLVNMYAKCGDIESSSKVFGAIATKDLVSWNAMIFGFALHGWASRALEVYRNMVGSEVLPDKVTFVGLLMACSHSGLIEQGRDMIENMDSVHGIPPDVDHMTCVVDMLGRAGYLREARELLDGCSKMSSEGSTFSSEALLSACAVSGDTRIGSQVGKGLVSMEPENETGYVMLSNLYCASGQWREAEWLRRAMREQGVKKAPGCSWIEVRDVVMVFVSGSHSVACTVDVREMLGLLELEMRNPSFNLSVKES</sequence>
<organism evidence="3 4">
    <name type="scientific">Iris pallida</name>
    <name type="common">Sweet iris</name>
    <dbReference type="NCBI Taxonomy" id="29817"/>
    <lineage>
        <taxon>Eukaryota</taxon>
        <taxon>Viridiplantae</taxon>
        <taxon>Streptophyta</taxon>
        <taxon>Embryophyta</taxon>
        <taxon>Tracheophyta</taxon>
        <taxon>Spermatophyta</taxon>
        <taxon>Magnoliopsida</taxon>
        <taxon>Liliopsida</taxon>
        <taxon>Asparagales</taxon>
        <taxon>Iridaceae</taxon>
        <taxon>Iridoideae</taxon>
        <taxon>Irideae</taxon>
        <taxon>Iris</taxon>
    </lineage>
</organism>
<accession>A0AAX6EMU4</accession>
<feature type="repeat" description="PPR" evidence="2">
    <location>
        <begin position="543"/>
        <end position="577"/>
    </location>
</feature>
<feature type="repeat" description="PPR" evidence="2">
    <location>
        <begin position="403"/>
        <end position="437"/>
    </location>
</feature>
<dbReference type="FunFam" id="1.25.40.10:FF:000441">
    <property type="entry name" value="Pentatricopeptide repeat-containing protein mitochondrial"/>
    <property type="match status" value="1"/>
</dbReference>
<evidence type="ECO:0000313" key="4">
    <source>
        <dbReference type="Proteomes" id="UP001140949"/>
    </source>
</evidence>
<protein>
    <submittedName>
        <fullName evidence="3">Pentatricopeptide repeat-containing protein-like isoform X1, mitochondrial</fullName>
    </submittedName>
</protein>
<dbReference type="Pfam" id="PF20431">
    <property type="entry name" value="E_motif"/>
    <property type="match status" value="1"/>
</dbReference>
<dbReference type="GO" id="GO:0009451">
    <property type="term" value="P:RNA modification"/>
    <property type="evidence" value="ECO:0007669"/>
    <property type="project" value="InterPro"/>
</dbReference>
<feature type="repeat" description="PPR" evidence="2">
    <location>
        <begin position="139"/>
        <end position="173"/>
    </location>
</feature>
<dbReference type="PANTHER" id="PTHR47926:SF465">
    <property type="entry name" value="PENTATRICOPEPTIDE REPEAT (PPR-LIKE) SUPERFAMILY PROTEIN"/>
    <property type="match status" value="1"/>
</dbReference>
<dbReference type="EMBL" id="JANAVB010035419">
    <property type="protein sequence ID" value="KAJ6805386.1"/>
    <property type="molecule type" value="Genomic_DNA"/>
</dbReference>
<dbReference type="InterPro" id="IPR046960">
    <property type="entry name" value="PPR_At4g14850-like_plant"/>
</dbReference>
<feature type="repeat" description="PPR" evidence="2">
    <location>
        <begin position="36"/>
        <end position="70"/>
    </location>
</feature>
<dbReference type="PROSITE" id="PS51375">
    <property type="entry name" value="PPR"/>
    <property type="match status" value="5"/>
</dbReference>
<reference evidence="3" key="1">
    <citation type="journal article" date="2023" name="GigaByte">
        <title>Genome assembly of the bearded iris, Iris pallida Lam.</title>
        <authorList>
            <person name="Bruccoleri R.E."/>
            <person name="Oakeley E.J."/>
            <person name="Faust A.M.E."/>
            <person name="Altorfer M."/>
            <person name="Dessus-Babus S."/>
            <person name="Burckhardt D."/>
            <person name="Oertli M."/>
            <person name="Naumann U."/>
            <person name="Petersen F."/>
            <person name="Wong J."/>
        </authorList>
    </citation>
    <scope>NUCLEOTIDE SEQUENCE</scope>
    <source>
        <strain evidence="3">GSM-AAB239-AS_SAM_17_03QT</strain>
    </source>
</reference>
<dbReference type="InterPro" id="IPR011990">
    <property type="entry name" value="TPR-like_helical_dom_sf"/>
</dbReference>
<keyword evidence="4" id="KW-1185">Reference proteome</keyword>
<dbReference type="Gene3D" id="1.25.40.10">
    <property type="entry name" value="Tetratricopeptide repeat domain"/>
    <property type="match status" value="5"/>
</dbReference>
<proteinExistence type="predicted"/>
<dbReference type="FunFam" id="1.25.40.10:FF:001093">
    <property type="entry name" value="Pentatricopeptide repeat-containing protein At2g34400"/>
    <property type="match status" value="1"/>
</dbReference>
<evidence type="ECO:0000256" key="1">
    <source>
        <dbReference type="ARBA" id="ARBA00022737"/>
    </source>
</evidence>
<gene>
    <name evidence="3" type="ORF">M6B38_181125</name>
</gene>
<dbReference type="GO" id="GO:0003723">
    <property type="term" value="F:RNA binding"/>
    <property type="evidence" value="ECO:0007669"/>
    <property type="project" value="InterPro"/>
</dbReference>
<feature type="repeat" description="PPR" evidence="2">
    <location>
        <begin position="302"/>
        <end position="336"/>
    </location>
</feature>
<reference evidence="3" key="2">
    <citation type="submission" date="2023-04" db="EMBL/GenBank/DDBJ databases">
        <authorList>
            <person name="Bruccoleri R.E."/>
            <person name="Oakeley E.J."/>
            <person name="Faust A.-M."/>
            <person name="Dessus-Babus S."/>
            <person name="Altorfer M."/>
            <person name="Burckhardt D."/>
            <person name="Oertli M."/>
            <person name="Naumann U."/>
            <person name="Petersen F."/>
            <person name="Wong J."/>
        </authorList>
    </citation>
    <scope>NUCLEOTIDE SEQUENCE</scope>
    <source>
        <strain evidence="3">GSM-AAB239-AS_SAM_17_03QT</strain>
        <tissue evidence="3">Leaf</tissue>
    </source>
</reference>
<evidence type="ECO:0000313" key="3">
    <source>
        <dbReference type="EMBL" id="KAJ6805386.1"/>
    </source>
</evidence>
<dbReference type="AlphaFoldDB" id="A0AAX6EMU4"/>
<dbReference type="InterPro" id="IPR046848">
    <property type="entry name" value="E_motif"/>
</dbReference>
<dbReference type="NCBIfam" id="TIGR00756">
    <property type="entry name" value="PPR"/>
    <property type="match status" value="2"/>
</dbReference>